<feature type="transmembrane region" description="Helical" evidence="10">
    <location>
        <begin position="56"/>
        <end position="78"/>
    </location>
</feature>
<keyword evidence="1 10" id="KW-1003">Cell membrane</keyword>
<accession>A0A437PRL4</accession>
<keyword evidence="12" id="KW-1185">Reference proteome</keyword>
<evidence type="ECO:0000256" key="8">
    <source>
        <dbReference type="ARBA" id="ARBA00023209"/>
    </source>
</evidence>
<evidence type="ECO:0000313" key="11">
    <source>
        <dbReference type="EMBL" id="RVU24903.1"/>
    </source>
</evidence>
<protein>
    <recommendedName>
        <fullName evidence="10">Glycerol-3-phosphate acyltransferase</fullName>
    </recommendedName>
    <alternativeName>
        <fullName evidence="10">Acyl-PO4 G3P acyltransferase</fullName>
    </alternativeName>
    <alternativeName>
        <fullName evidence="10">Acyl-phosphate--glycerol-3-phosphate acyltransferase</fullName>
    </alternativeName>
    <alternativeName>
        <fullName evidence="10">G3P acyltransferase</fullName>
        <shortName evidence="10">GPAT</shortName>
        <ecNumber evidence="10">2.3.1.275</ecNumber>
    </alternativeName>
    <alternativeName>
        <fullName evidence="10">Lysophosphatidic acid synthase</fullName>
        <shortName evidence="10">LPA synthase</shortName>
    </alternativeName>
</protein>
<comment type="similarity">
    <text evidence="10">Belongs to the PlsY family.</text>
</comment>
<evidence type="ECO:0000256" key="5">
    <source>
        <dbReference type="ARBA" id="ARBA00022989"/>
    </source>
</evidence>
<evidence type="ECO:0000256" key="7">
    <source>
        <dbReference type="ARBA" id="ARBA00023136"/>
    </source>
</evidence>
<keyword evidence="5 10" id="KW-1133">Transmembrane helix</keyword>
<dbReference type="Pfam" id="PF02660">
    <property type="entry name" value="G3P_acyltransf"/>
    <property type="match status" value="1"/>
</dbReference>
<dbReference type="GO" id="GO:0008654">
    <property type="term" value="P:phospholipid biosynthetic process"/>
    <property type="evidence" value="ECO:0007669"/>
    <property type="project" value="UniProtKB-UniRule"/>
</dbReference>
<evidence type="ECO:0000256" key="6">
    <source>
        <dbReference type="ARBA" id="ARBA00023098"/>
    </source>
</evidence>
<dbReference type="UniPathway" id="UPA00085"/>
<keyword evidence="9 10" id="KW-1208">Phospholipid metabolism</keyword>
<comment type="caution">
    <text evidence="11">The sequence shown here is derived from an EMBL/GenBank/DDBJ whole genome shotgun (WGS) entry which is preliminary data.</text>
</comment>
<keyword evidence="4 10" id="KW-0812">Transmembrane</keyword>
<dbReference type="SMART" id="SM01207">
    <property type="entry name" value="G3P_acyltransf"/>
    <property type="match status" value="1"/>
</dbReference>
<keyword evidence="6 10" id="KW-0443">Lipid metabolism</keyword>
<feature type="transmembrane region" description="Helical" evidence="10">
    <location>
        <begin position="173"/>
        <end position="191"/>
    </location>
</feature>
<proteinExistence type="inferred from homology"/>
<evidence type="ECO:0000256" key="3">
    <source>
        <dbReference type="ARBA" id="ARBA00022679"/>
    </source>
</evidence>
<dbReference type="RefSeq" id="WP_127804057.1">
    <property type="nucleotide sequence ID" value="NZ_SACY01000003.1"/>
</dbReference>
<sequence>MALILLILLISVYCYLLGSIPTAVWYGRRFYGVDIRTLGSGNAGATNTFRVFGKKAGTIVLLIDAWKGFFATAQAVILYRIGLVDLETCITLQIIFGFLAVLGHLLPAFNSFKGGKGVATLLGMVICLHPLAAFLSILFFVITFVIFHFVSLASIVGSFTFPILLLFETFGKEYPLMIIFGFFVTSLVLFTHRKNISRILKGTENRMYFIPKKQ</sequence>
<evidence type="ECO:0000256" key="10">
    <source>
        <dbReference type="HAMAP-Rule" id="MF_01043"/>
    </source>
</evidence>
<dbReference type="GO" id="GO:0043772">
    <property type="term" value="F:acyl-phosphate glycerol-3-phosphate acyltransferase activity"/>
    <property type="evidence" value="ECO:0007669"/>
    <property type="project" value="UniProtKB-UniRule"/>
</dbReference>
<dbReference type="Proteomes" id="UP000282832">
    <property type="component" value="Unassembled WGS sequence"/>
</dbReference>
<dbReference type="HAMAP" id="MF_01043">
    <property type="entry name" value="PlsY"/>
    <property type="match status" value="1"/>
</dbReference>
<name>A0A437PRL4_9BACT</name>
<dbReference type="OrthoDB" id="9777124at2"/>
<evidence type="ECO:0000256" key="2">
    <source>
        <dbReference type="ARBA" id="ARBA00022516"/>
    </source>
</evidence>
<comment type="pathway">
    <text evidence="10">Lipid metabolism; phospholipid metabolism.</text>
</comment>
<keyword evidence="8 10" id="KW-0594">Phospholipid biosynthesis</keyword>
<dbReference type="AlphaFoldDB" id="A0A437PRL4"/>
<comment type="catalytic activity">
    <reaction evidence="10">
        <text>an acyl phosphate + sn-glycerol 3-phosphate = a 1-acyl-sn-glycero-3-phosphate + phosphate</text>
        <dbReference type="Rhea" id="RHEA:34075"/>
        <dbReference type="ChEBI" id="CHEBI:43474"/>
        <dbReference type="ChEBI" id="CHEBI:57597"/>
        <dbReference type="ChEBI" id="CHEBI:57970"/>
        <dbReference type="ChEBI" id="CHEBI:59918"/>
        <dbReference type="EC" id="2.3.1.275"/>
    </reaction>
</comment>
<organism evidence="11 12">
    <name type="scientific">Sandaracinomonas limnophila</name>
    <dbReference type="NCBI Taxonomy" id="1862386"/>
    <lineage>
        <taxon>Bacteria</taxon>
        <taxon>Pseudomonadati</taxon>
        <taxon>Bacteroidota</taxon>
        <taxon>Cytophagia</taxon>
        <taxon>Cytophagales</taxon>
        <taxon>Flectobacillaceae</taxon>
        <taxon>Sandaracinomonas</taxon>
    </lineage>
</organism>
<keyword evidence="11" id="KW-0012">Acyltransferase</keyword>
<keyword evidence="2 10" id="KW-0444">Lipid biosynthesis</keyword>
<reference evidence="11 12" key="1">
    <citation type="submission" date="2019-01" db="EMBL/GenBank/DDBJ databases">
        <authorList>
            <person name="Chen W.-M."/>
        </authorList>
    </citation>
    <scope>NUCLEOTIDE SEQUENCE [LARGE SCALE GENOMIC DNA]</scope>
    <source>
        <strain evidence="11 12">FSY-15</strain>
    </source>
</reference>
<feature type="transmembrane region" description="Helical" evidence="10">
    <location>
        <begin position="149"/>
        <end position="167"/>
    </location>
</feature>
<gene>
    <name evidence="10 11" type="primary">plsY</name>
    <name evidence="11" type="ORF">EOJ36_07810</name>
</gene>
<evidence type="ECO:0000256" key="4">
    <source>
        <dbReference type="ARBA" id="ARBA00022692"/>
    </source>
</evidence>
<dbReference type="GO" id="GO:0005886">
    <property type="term" value="C:plasma membrane"/>
    <property type="evidence" value="ECO:0007669"/>
    <property type="project" value="UniProtKB-SubCell"/>
</dbReference>
<comment type="subcellular location">
    <subcellularLocation>
        <location evidence="10">Cell membrane</location>
        <topology evidence="10">Multi-pass membrane protein</topology>
    </subcellularLocation>
</comment>
<dbReference type="InterPro" id="IPR003811">
    <property type="entry name" value="G3P_acylTferase_PlsY"/>
</dbReference>
<dbReference type="EC" id="2.3.1.275" evidence="10"/>
<keyword evidence="3 10" id="KW-0808">Transferase</keyword>
<dbReference type="EMBL" id="SACY01000003">
    <property type="protein sequence ID" value="RVU24903.1"/>
    <property type="molecule type" value="Genomic_DNA"/>
</dbReference>
<evidence type="ECO:0000313" key="12">
    <source>
        <dbReference type="Proteomes" id="UP000282832"/>
    </source>
</evidence>
<comment type="subunit">
    <text evidence="10">Probably interacts with PlsX.</text>
</comment>
<feature type="transmembrane region" description="Helical" evidence="10">
    <location>
        <begin position="121"/>
        <end position="142"/>
    </location>
</feature>
<evidence type="ECO:0000256" key="1">
    <source>
        <dbReference type="ARBA" id="ARBA00022475"/>
    </source>
</evidence>
<evidence type="ECO:0000256" key="9">
    <source>
        <dbReference type="ARBA" id="ARBA00023264"/>
    </source>
</evidence>
<keyword evidence="7 10" id="KW-0472">Membrane</keyword>
<dbReference type="NCBIfam" id="TIGR00023">
    <property type="entry name" value="glycerol-3-phosphate 1-O-acyltransferase PlsY"/>
    <property type="match status" value="1"/>
</dbReference>
<dbReference type="PANTHER" id="PTHR30309:SF0">
    <property type="entry name" value="GLYCEROL-3-PHOSPHATE ACYLTRANSFERASE-RELATED"/>
    <property type="match status" value="1"/>
</dbReference>
<comment type="function">
    <text evidence="10">Catalyzes the transfer of an acyl group from acyl-phosphate (acyl-PO(4)) to glycerol-3-phosphate (G3P) to form lysophosphatidic acid (LPA). This enzyme utilizes acyl-phosphate as fatty acyl donor, but not acyl-CoA or acyl-ACP.</text>
</comment>
<feature type="transmembrane region" description="Helical" evidence="10">
    <location>
        <begin position="90"/>
        <end position="109"/>
    </location>
</feature>
<dbReference type="PANTHER" id="PTHR30309">
    <property type="entry name" value="INNER MEMBRANE PROTEIN YGIH"/>
    <property type="match status" value="1"/>
</dbReference>